<keyword evidence="3" id="KW-1185">Reference proteome</keyword>
<evidence type="ECO:0000313" key="2">
    <source>
        <dbReference type="EMBL" id="KAJ8406528.1"/>
    </source>
</evidence>
<dbReference type="Proteomes" id="UP001221898">
    <property type="component" value="Unassembled WGS sequence"/>
</dbReference>
<dbReference type="AlphaFoldDB" id="A0AAD7WRN8"/>
<proteinExistence type="predicted"/>
<name>A0AAD7WRN8_9TELE</name>
<dbReference type="EMBL" id="JAINUG010000043">
    <property type="protein sequence ID" value="KAJ8406528.1"/>
    <property type="molecule type" value="Genomic_DNA"/>
</dbReference>
<protein>
    <submittedName>
        <fullName evidence="2">Uncharacterized protein</fullName>
    </submittedName>
</protein>
<gene>
    <name evidence="2" type="ORF">AAFF_G00301020</name>
</gene>
<accession>A0AAD7WRN8</accession>
<comment type="caution">
    <text evidence="2">The sequence shown here is derived from an EMBL/GenBank/DDBJ whole genome shotgun (WGS) entry which is preliminary data.</text>
</comment>
<evidence type="ECO:0000256" key="1">
    <source>
        <dbReference type="SAM" id="MobiDB-lite"/>
    </source>
</evidence>
<evidence type="ECO:0000313" key="3">
    <source>
        <dbReference type="Proteomes" id="UP001221898"/>
    </source>
</evidence>
<reference evidence="2" key="1">
    <citation type="journal article" date="2023" name="Science">
        <title>Genome structures resolve the early diversification of teleost fishes.</title>
        <authorList>
            <person name="Parey E."/>
            <person name="Louis A."/>
            <person name="Montfort J."/>
            <person name="Bouchez O."/>
            <person name="Roques C."/>
            <person name="Iampietro C."/>
            <person name="Lluch J."/>
            <person name="Castinel A."/>
            <person name="Donnadieu C."/>
            <person name="Desvignes T."/>
            <person name="Floi Bucao C."/>
            <person name="Jouanno E."/>
            <person name="Wen M."/>
            <person name="Mejri S."/>
            <person name="Dirks R."/>
            <person name="Jansen H."/>
            <person name="Henkel C."/>
            <person name="Chen W.J."/>
            <person name="Zahm M."/>
            <person name="Cabau C."/>
            <person name="Klopp C."/>
            <person name="Thompson A.W."/>
            <person name="Robinson-Rechavi M."/>
            <person name="Braasch I."/>
            <person name="Lecointre G."/>
            <person name="Bobe J."/>
            <person name="Postlethwait J.H."/>
            <person name="Berthelot C."/>
            <person name="Roest Crollius H."/>
            <person name="Guiguen Y."/>
        </authorList>
    </citation>
    <scope>NUCLEOTIDE SEQUENCE</scope>
    <source>
        <strain evidence="2">NC1722</strain>
    </source>
</reference>
<feature type="region of interest" description="Disordered" evidence="1">
    <location>
        <begin position="65"/>
        <end position="111"/>
    </location>
</feature>
<organism evidence="2 3">
    <name type="scientific">Aldrovandia affinis</name>
    <dbReference type="NCBI Taxonomy" id="143900"/>
    <lineage>
        <taxon>Eukaryota</taxon>
        <taxon>Metazoa</taxon>
        <taxon>Chordata</taxon>
        <taxon>Craniata</taxon>
        <taxon>Vertebrata</taxon>
        <taxon>Euteleostomi</taxon>
        <taxon>Actinopterygii</taxon>
        <taxon>Neopterygii</taxon>
        <taxon>Teleostei</taxon>
        <taxon>Notacanthiformes</taxon>
        <taxon>Halosauridae</taxon>
        <taxon>Aldrovandia</taxon>
    </lineage>
</organism>
<sequence length="111" mass="11798">MSEKKPRKSPLCATRRAGPGACGQGCAGLIAGFSRLAQGDRENDTGFLPVKICVLKFYSGQKARNARWSTHPVPNSREAAQSSSLNPFVPGLRGVEQRARGAASMRGEPSV</sequence>